<protein>
    <submittedName>
        <fullName evidence="1">Uncharacterized protein</fullName>
    </submittedName>
</protein>
<dbReference type="AlphaFoldDB" id="A0A1V9Y2Z2"/>
<sequence>MGEVLAIKNATKSLRQNQPAPLGEVGTTPLTEDIQRWALWKKTQN</sequence>
<organism evidence="1 2">
    <name type="scientific">Tropilaelaps mercedesae</name>
    <dbReference type="NCBI Taxonomy" id="418985"/>
    <lineage>
        <taxon>Eukaryota</taxon>
        <taxon>Metazoa</taxon>
        <taxon>Ecdysozoa</taxon>
        <taxon>Arthropoda</taxon>
        <taxon>Chelicerata</taxon>
        <taxon>Arachnida</taxon>
        <taxon>Acari</taxon>
        <taxon>Parasitiformes</taxon>
        <taxon>Mesostigmata</taxon>
        <taxon>Gamasina</taxon>
        <taxon>Dermanyssoidea</taxon>
        <taxon>Laelapidae</taxon>
        <taxon>Tropilaelaps</taxon>
    </lineage>
</organism>
<dbReference type="Proteomes" id="UP000192247">
    <property type="component" value="Unassembled WGS sequence"/>
</dbReference>
<dbReference type="EMBL" id="MNPL01000407">
    <property type="protein sequence ID" value="OQR80053.1"/>
    <property type="molecule type" value="Genomic_DNA"/>
</dbReference>
<keyword evidence="2" id="KW-1185">Reference proteome</keyword>
<proteinExistence type="predicted"/>
<gene>
    <name evidence="1" type="ORF">BIW11_02454</name>
</gene>
<name>A0A1V9Y2Z2_9ACAR</name>
<evidence type="ECO:0000313" key="1">
    <source>
        <dbReference type="EMBL" id="OQR80053.1"/>
    </source>
</evidence>
<accession>A0A1V9Y2Z2</accession>
<reference evidence="1 2" key="1">
    <citation type="journal article" date="2017" name="Gigascience">
        <title>Draft genome of the honey bee ectoparasitic mite, Tropilaelaps mercedesae, is shaped by the parasitic life history.</title>
        <authorList>
            <person name="Dong X."/>
            <person name="Armstrong S.D."/>
            <person name="Xia D."/>
            <person name="Makepeace B.L."/>
            <person name="Darby A.C."/>
            <person name="Kadowaki T."/>
        </authorList>
    </citation>
    <scope>NUCLEOTIDE SEQUENCE [LARGE SCALE GENOMIC DNA]</scope>
    <source>
        <strain evidence="1">Wuxi-XJTLU</strain>
    </source>
</reference>
<evidence type="ECO:0000313" key="2">
    <source>
        <dbReference type="Proteomes" id="UP000192247"/>
    </source>
</evidence>
<comment type="caution">
    <text evidence="1">The sequence shown here is derived from an EMBL/GenBank/DDBJ whole genome shotgun (WGS) entry which is preliminary data.</text>
</comment>
<dbReference type="InParanoid" id="A0A1V9Y2Z2"/>